<comment type="caution">
    <text evidence="6">The sequence shown here is derived from an EMBL/GenBank/DDBJ whole genome shotgun (WGS) entry which is preliminary data.</text>
</comment>
<evidence type="ECO:0000313" key="6">
    <source>
        <dbReference type="EMBL" id="MFC0268028.1"/>
    </source>
</evidence>
<dbReference type="RefSeq" id="WP_019950866.1">
    <property type="nucleotide sequence ID" value="NZ_JBHLVX010000032.1"/>
</dbReference>
<dbReference type="PANTHER" id="PTHR43369:SF2">
    <property type="entry name" value="PHOSPHORIBOSYLGLYCINAMIDE FORMYLTRANSFERASE"/>
    <property type="match status" value="1"/>
</dbReference>
<keyword evidence="7" id="KW-1185">Reference proteome</keyword>
<sequence length="198" mass="22769">MIDEKILFIGDSSRWSYSAADCLAIVFRHVDRIFWDHGNEPPSAVENWEGDRLFTFKADLILTPAVLAQVKKTAINFHPSIPDYRGIGGYNYAITEHRPVFGATCHHIVKEIDFGPIIKVLRFPILPSETVDSLRDRTASYCLILFYEIVQRIACGQKLPSDCDEKWSPTLHTRAMLARHEMREGQDSHLLKFQLRRV</sequence>
<dbReference type="Pfam" id="PF00551">
    <property type="entry name" value="Formyl_trans_N"/>
    <property type="match status" value="1"/>
</dbReference>
<evidence type="ECO:0000256" key="2">
    <source>
        <dbReference type="ARBA" id="ARBA00012254"/>
    </source>
</evidence>
<evidence type="ECO:0000256" key="1">
    <source>
        <dbReference type="ARBA" id="ARBA00005054"/>
    </source>
</evidence>
<keyword evidence="4" id="KW-0658">Purine biosynthesis</keyword>
<keyword evidence="3" id="KW-0808">Transferase</keyword>
<proteinExistence type="predicted"/>
<evidence type="ECO:0000256" key="3">
    <source>
        <dbReference type="ARBA" id="ARBA00022679"/>
    </source>
</evidence>
<dbReference type="InterPro" id="IPR036477">
    <property type="entry name" value="Formyl_transf_N_sf"/>
</dbReference>
<dbReference type="PANTHER" id="PTHR43369">
    <property type="entry name" value="PHOSPHORIBOSYLGLYCINAMIDE FORMYLTRANSFERASE"/>
    <property type="match status" value="1"/>
</dbReference>
<dbReference type="EC" id="2.1.2.2" evidence="2"/>
<protein>
    <recommendedName>
        <fullName evidence="2">phosphoribosylglycinamide formyltransferase 1</fullName>
        <ecNumber evidence="2">2.1.2.2</ecNumber>
    </recommendedName>
</protein>
<evidence type="ECO:0000313" key="7">
    <source>
        <dbReference type="Proteomes" id="UP001589814"/>
    </source>
</evidence>
<evidence type="ECO:0000259" key="5">
    <source>
        <dbReference type="Pfam" id="PF00551"/>
    </source>
</evidence>
<gene>
    <name evidence="6" type="ORF">ACFFHW_08535</name>
</gene>
<comment type="pathway">
    <text evidence="1">Purine metabolism; IMP biosynthesis via de novo pathway; N(2)-formyl-N(1)-(5-phospho-D-ribosyl)glycinamide from N(1)-(5-phospho-D-ribosyl)glycinamide (10-formyl THF route): step 1/1.</text>
</comment>
<organism evidence="6 7">
    <name type="scientific">Kushneria aurantia</name>
    <dbReference type="NCBI Taxonomy" id="504092"/>
    <lineage>
        <taxon>Bacteria</taxon>
        <taxon>Pseudomonadati</taxon>
        <taxon>Pseudomonadota</taxon>
        <taxon>Gammaproteobacteria</taxon>
        <taxon>Oceanospirillales</taxon>
        <taxon>Halomonadaceae</taxon>
        <taxon>Kushneria</taxon>
    </lineage>
</organism>
<dbReference type="Proteomes" id="UP001589814">
    <property type="component" value="Unassembled WGS sequence"/>
</dbReference>
<dbReference type="InterPro" id="IPR002376">
    <property type="entry name" value="Formyl_transf_N"/>
</dbReference>
<dbReference type="SUPFAM" id="SSF53328">
    <property type="entry name" value="Formyltransferase"/>
    <property type="match status" value="1"/>
</dbReference>
<reference evidence="6 7" key="1">
    <citation type="submission" date="2024-09" db="EMBL/GenBank/DDBJ databases">
        <authorList>
            <person name="Sun Q."/>
            <person name="Mori K."/>
        </authorList>
    </citation>
    <scope>NUCLEOTIDE SEQUENCE [LARGE SCALE GENOMIC DNA]</scope>
    <source>
        <strain evidence="6 7">CCM 7415</strain>
    </source>
</reference>
<evidence type="ECO:0000256" key="4">
    <source>
        <dbReference type="ARBA" id="ARBA00022755"/>
    </source>
</evidence>
<feature type="domain" description="Formyl transferase N-terminal" evidence="5">
    <location>
        <begin position="60"/>
        <end position="140"/>
    </location>
</feature>
<dbReference type="Gene3D" id="3.40.50.12230">
    <property type="match status" value="1"/>
</dbReference>
<name>A0ABV6G300_9GAMM</name>
<dbReference type="EMBL" id="JBHLVX010000032">
    <property type="protein sequence ID" value="MFC0268028.1"/>
    <property type="molecule type" value="Genomic_DNA"/>
</dbReference>
<accession>A0ABV6G300</accession>